<name>A0ABU6VGX5_9FABA</name>
<sequence length="108" mass="12004">MEEEVFPLKRDKEIIEVSSSVHDNTNKQAIDEENANQNGDKEAAFTVAILEMTTVVTSLSKMLDQQNSPVFPAFNGLSPPYYHHPLGLRGGSIRPMPPFLLIPKLIPT</sequence>
<organism evidence="1 2">
    <name type="scientific">Stylosanthes scabra</name>
    <dbReference type="NCBI Taxonomy" id="79078"/>
    <lineage>
        <taxon>Eukaryota</taxon>
        <taxon>Viridiplantae</taxon>
        <taxon>Streptophyta</taxon>
        <taxon>Embryophyta</taxon>
        <taxon>Tracheophyta</taxon>
        <taxon>Spermatophyta</taxon>
        <taxon>Magnoliopsida</taxon>
        <taxon>eudicotyledons</taxon>
        <taxon>Gunneridae</taxon>
        <taxon>Pentapetalae</taxon>
        <taxon>rosids</taxon>
        <taxon>fabids</taxon>
        <taxon>Fabales</taxon>
        <taxon>Fabaceae</taxon>
        <taxon>Papilionoideae</taxon>
        <taxon>50 kb inversion clade</taxon>
        <taxon>dalbergioids sensu lato</taxon>
        <taxon>Dalbergieae</taxon>
        <taxon>Pterocarpus clade</taxon>
        <taxon>Stylosanthes</taxon>
    </lineage>
</organism>
<reference evidence="1 2" key="1">
    <citation type="journal article" date="2023" name="Plants (Basel)">
        <title>Bridging the Gap: Combining Genomics and Transcriptomics Approaches to Understand Stylosanthes scabra, an Orphan Legume from the Brazilian Caatinga.</title>
        <authorList>
            <person name="Ferreira-Neto J.R.C."/>
            <person name="da Silva M.D."/>
            <person name="Binneck E."/>
            <person name="de Melo N.F."/>
            <person name="da Silva R.H."/>
            <person name="de Melo A.L.T.M."/>
            <person name="Pandolfi V."/>
            <person name="Bustamante F.O."/>
            <person name="Brasileiro-Vidal A.C."/>
            <person name="Benko-Iseppon A.M."/>
        </authorList>
    </citation>
    <scope>NUCLEOTIDE SEQUENCE [LARGE SCALE GENOMIC DNA]</scope>
    <source>
        <tissue evidence="1">Leaves</tissue>
    </source>
</reference>
<protein>
    <submittedName>
        <fullName evidence="1">Uncharacterized protein</fullName>
    </submittedName>
</protein>
<gene>
    <name evidence="1" type="ORF">PIB30_038530</name>
</gene>
<evidence type="ECO:0000313" key="1">
    <source>
        <dbReference type="EMBL" id="MED6171198.1"/>
    </source>
</evidence>
<evidence type="ECO:0000313" key="2">
    <source>
        <dbReference type="Proteomes" id="UP001341840"/>
    </source>
</evidence>
<keyword evidence="2" id="KW-1185">Reference proteome</keyword>
<comment type="caution">
    <text evidence="1">The sequence shown here is derived from an EMBL/GenBank/DDBJ whole genome shotgun (WGS) entry which is preliminary data.</text>
</comment>
<accession>A0ABU6VGX5</accession>
<dbReference type="EMBL" id="JASCZI010151234">
    <property type="protein sequence ID" value="MED6171198.1"/>
    <property type="molecule type" value="Genomic_DNA"/>
</dbReference>
<proteinExistence type="predicted"/>
<dbReference type="Proteomes" id="UP001341840">
    <property type="component" value="Unassembled WGS sequence"/>
</dbReference>